<dbReference type="InterPro" id="IPR050638">
    <property type="entry name" value="AA-Vitamin_Transporters"/>
</dbReference>
<dbReference type="PANTHER" id="PTHR32322">
    <property type="entry name" value="INNER MEMBRANE TRANSPORTER"/>
    <property type="match status" value="1"/>
</dbReference>
<protein>
    <submittedName>
        <fullName evidence="8">EamA family transporter</fullName>
    </submittedName>
</protein>
<comment type="subcellular location">
    <subcellularLocation>
        <location evidence="1">Membrane</location>
        <topology evidence="1">Multi-pass membrane protein</topology>
    </subcellularLocation>
</comment>
<feature type="domain" description="EamA" evidence="7">
    <location>
        <begin position="13"/>
        <end position="140"/>
    </location>
</feature>
<dbReference type="InterPro" id="IPR000620">
    <property type="entry name" value="EamA_dom"/>
</dbReference>
<dbReference type="Pfam" id="PF00892">
    <property type="entry name" value="EamA"/>
    <property type="match status" value="2"/>
</dbReference>
<feature type="transmembrane region" description="Helical" evidence="6">
    <location>
        <begin position="267"/>
        <end position="284"/>
    </location>
</feature>
<feature type="transmembrane region" description="Helical" evidence="6">
    <location>
        <begin position="96"/>
        <end position="116"/>
    </location>
</feature>
<evidence type="ECO:0000256" key="2">
    <source>
        <dbReference type="ARBA" id="ARBA00007362"/>
    </source>
</evidence>
<feature type="transmembrane region" description="Helical" evidence="6">
    <location>
        <begin position="212"/>
        <end position="231"/>
    </location>
</feature>
<name>A0A1Q8CMR6_9PSEU</name>
<evidence type="ECO:0000256" key="5">
    <source>
        <dbReference type="ARBA" id="ARBA00023136"/>
    </source>
</evidence>
<gene>
    <name evidence="8" type="ORF">BU204_20625</name>
</gene>
<evidence type="ECO:0000313" key="9">
    <source>
        <dbReference type="Proteomes" id="UP000185596"/>
    </source>
</evidence>
<feature type="transmembrane region" description="Helical" evidence="6">
    <location>
        <begin position="178"/>
        <end position="200"/>
    </location>
</feature>
<dbReference type="EMBL" id="MSIE01000038">
    <property type="protein sequence ID" value="OLF15649.1"/>
    <property type="molecule type" value="Genomic_DNA"/>
</dbReference>
<accession>A0A1Q8CMR6</accession>
<dbReference type="OrthoDB" id="5150004at2"/>
<comment type="caution">
    <text evidence="8">The sequence shown here is derived from an EMBL/GenBank/DDBJ whole genome shotgun (WGS) entry which is preliminary data.</text>
</comment>
<dbReference type="RefSeq" id="WP_075127357.1">
    <property type="nucleotide sequence ID" value="NZ_MSIE01000038.1"/>
</dbReference>
<sequence length="302" mass="29585">MTTPPTSPRTAAGLAAAATILVGASVPVTGLLDGYPVLSAQALRYGIGAVLLLGWLRGRVRLPSPRDLAGLLLMVGAGSLGFNAAVLVAQRYATPGFVAAMLGASPLVLAVAAPLLAGRRPAVVALLGAALVGLGVVVLSGGGSWHGPGLLLAVLVVACEVLFTLGGVGVVRRLGAVTASFWACAGSAVGGALLSTLWLGTDAWPAPTGTEVLTIVVLGTLVTAVAFGCWYTGVAVLGADRAGVLIGLMPVAGLVAAVLLGRQEPTAVAAGGALVVAAGCVLGLSRRAPSAARPAPRPAAVR</sequence>
<evidence type="ECO:0000256" key="6">
    <source>
        <dbReference type="SAM" id="Phobius"/>
    </source>
</evidence>
<feature type="domain" description="EamA" evidence="7">
    <location>
        <begin position="148"/>
        <end position="282"/>
    </location>
</feature>
<proteinExistence type="inferred from homology"/>
<evidence type="ECO:0000313" key="8">
    <source>
        <dbReference type="EMBL" id="OLF15649.1"/>
    </source>
</evidence>
<comment type="similarity">
    <text evidence="2">Belongs to the EamA transporter family.</text>
</comment>
<keyword evidence="5 6" id="KW-0472">Membrane</keyword>
<keyword evidence="3 6" id="KW-0812">Transmembrane</keyword>
<dbReference type="STRING" id="1912961.BU204_20625"/>
<dbReference type="InterPro" id="IPR037185">
    <property type="entry name" value="EmrE-like"/>
</dbReference>
<evidence type="ECO:0000256" key="4">
    <source>
        <dbReference type="ARBA" id="ARBA00022989"/>
    </source>
</evidence>
<dbReference type="Proteomes" id="UP000185596">
    <property type="component" value="Unassembled WGS sequence"/>
</dbReference>
<evidence type="ECO:0000259" key="7">
    <source>
        <dbReference type="Pfam" id="PF00892"/>
    </source>
</evidence>
<dbReference type="PANTHER" id="PTHR32322:SF9">
    <property type="entry name" value="AMINO-ACID METABOLITE EFFLUX PUMP-RELATED"/>
    <property type="match status" value="1"/>
</dbReference>
<feature type="transmembrane region" description="Helical" evidence="6">
    <location>
        <begin position="149"/>
        <end position="171"/>
    </location>
</feature>
<dbReference type="GO" id="GO:0016020">
    <property type="term" value="C:membrane"/>
    <property type="evidence" value="ECO:0007669"/>
    <property type="project" value="UniProtKB-SubCell"/>
</dbReference>
<keyword evidence="4 6" id="KW-1133">Transmembrane helix</keyword>
<dbReference type="AlphaFoldDB" id="A0A1Q8CMR6"/>
<feature type="transmembrane region" description="Helical" evidence="6">
    <location>
        <begin position="123"/>
        <end position="143"/>
    </location>
</feature>
<feature type="transmembrane region" description="Helical" evidence="6">
    <location>
        <begin position="243"/>
        <end position="261"/>
    </location>
</feature>
<organism evidence="8 9">
    <name type="scientific">Actinophytocola xanthii</name>
    <dbReference type="NCBI Taxonomy" id="1912961"/>
    <lineage>
        <taxon>Bacteria</taxon>
        <taxon>Bacillati</taxon>
        <taxon>Actinomycetota</taxon>
        <taxon>Actinomycetes</taxon>
        <taxon>Pseudonocardiales</taxon>
        <taxon>Pseudonocardiaceae</taxon>
    </lineage>
</organism>
<dbReference type="SUPFAM" id="SSF103481">
    <property type="entry name" value="Multidrug resistance efflux transporter EmrE"/>
    <property type="match status" value="2"/>
</dbReference>
<reference evidence="8 9" key="1">
    <citation type="submission" date="2016-12" db="EMBL/GenBank/DDBJ databases">
        <title>The draft genome sequence of Actinophytocola sp. 11-183.</title>
        <authorList>
            <person name="Wang W."/>
            <person name="Yuan L."/>
        </authorList>
    </citation>
    <scope>NUCLEOTIDE SEQUENCE [LARGE SCALE GENOMIC DNA]</scope>
    <source>
        <strain evidence="8 9">11-183</strain>
    </source>
</reference>
<evidence type="ECO:0000256" key="3">
    <source>
        <dbReference type="ARBA" id="ARBA00022692"/>
    </source>
</evidence>
<evidence type="ECO:0000256" key="1">
    <source>
        <dbReference type="ARBA" id="ARBA00004141"/>
    </source>
</evidence>
<feature type="transmembrane region" description="Helical" evidence="6">
    <location>
        <begin position="35"/>
        <end position="56"/>
    </location>
</feature>
<feature type="transmembrane region" description="Helical" evidence="6">
    <location>
        <begin position="68"/>
        <end position="90"/>
    </location>
</feature>
<keyword evidence="9" id="KW-1185">Reference proteome</keyword>